<evidence type="ECO:0000313" key="2">
    <source>
        <dbReference type="EMBL" id="ACT60125.1"/>
    </source>
</evidence>
<dbReference type="PANTHER" id="PTHR46623:SF10">
    <property type="entry name" value="CARBOXYMETHYLENEBUTENOLIDASE HOMOLOG"/>
    <property type="match status" value="1"/>
</dbReference>
<dbReference type="STRING" id="582402.Hbal_2445"/>
<dbReference type="InterPro" id="IPR002925">
    <property type="entry name" value="Dienelactn_hydro"/>
</dbReference>
<sequence>MCDEFTEKDIENLNGNDGFNRRTFTKLSSIATFMALLPGCAASDVSESAITETEVDVQMPDGVSDSYFVHPSSGQHPAILMWPDIKGLRPAFKAMGKRLAMAGYSVLVVNPFYRDAKAPVVGPDASFSDPDTRTFLRGMASKLTQDAAMSDARAYISFLDDQSSVDTSRKIGTAGYCMGGPLIMRTAAAVPDRVGAAASFHGGGLVTDKEDSPHLLIPKSPAHVLHAVAENDDARDPEAKIVLAKAYEDAGIPAEIEVYAGANHGWCPPDSAAYNEVQAEKAWSRMLALYESALS</sequence>
<dbReference type="KEGG" id="hba:Hbal_2445"/>
<dbReference type="PANTHER" id="PTHR46623">
    <property type="entry name" value="CARBOXYMETHYLENEBUTENOLIDASE-RELATED"/>
    <property type="match status" value="1"/>
</dbReference>
<dbReference type="AlphaFoldDB" id="C6XNI1"/>
<feature type="domain" description="Dienelactone hydrolase" evidence="1">
    <location>
        <begin position="66"/>
        <end position="291"/>
    </location>
</feature>
<dbReference type="OrthoDB" id="9771666at2"/>
<dbReference type="Proteomes" id="UP000002745">
    <property type="component" value="Chromosome"/>
</dbReference>
<dbReference type="InterPro" id="IPR051049">
    <property type="entry name" value="Dienelactone_hydrolase-like"/>
</dbReference>
<dbReference type="GO" id="GO:0016787">
    <property type="term" value="F:hydrolase activity"/>
    <property type="evidence" value="ECO:0007669"/>
    <property type="project" value="UniProtKB-KW"/>
</dbReference>
<dbReference type="InterPro" id="IPR029058">
    <property type="entry name" value="AB_hydrolase_fold"/>
</dbReference>
<dbReference type="HOGENOM" id="CLU_054590_7_3_5"/>
<gene>
    <name evidence="2" type="ordered locus">Hbal_2445</name>
</gene>
<protein>
    <submittedName>
        <fullName evidence="2">Dienelactone hydrolase</fullName>
    </submittedName>
</protein>
<dbReference type="EMBL" id="CP001678">
    <property type="protein sequence ID" value="ACT60125.1"/>
    <property type="molecule type" value="Genomic_DNA"/>
</dbReference>
<dbReference type="Gene3D" id="3.40.50.1820">
    <property type="entry name" value="alpha/beta hydrolase"/>
    <property type="match status" value="1"/>
</dbReference>
<evidence type="ECO:0000313" key="3">
    <source>
        <dbReference type="Proteomes" id="UP000002745"/>
    </source>
</evidence>
<name>C6XNI1_HIRBI</name>
<accession>C6XNI1</accession>
<dbReference type="eggNOG" id="COG0412">
    <property type="taxonomic scope" value="Bacteria"/>
</dbReference>
<evidence type="ECO:0000259" key="1">
    <source>
        <dbReference type="Pfam" id="PF01738"/>
    </source>
</evidence>
<keyword evidence="3" id="KW-1185">Reference proteome</keyword>
<organism evidence="2 3">
    <name type="scientific">Hirschia baltica (strain ATCC 49814 / DSM 5838 / IFAM 1418)</name>
    <dbReference type="NCBI Taxonomy" id="582402"/>
    <lineage>
        <taxon>Bacteria</taxon>
        <taxon>Pseudomonadati</taxon>
        <taxon>Pseudomonadota</taxon>
        <taxon>Alphaproteobacteria</taxon>
        <taxon>Hyphomonadales</taxon>
        <taxon>Hyphomonadaceae</taxon>
        <taxon>Hirschia</taxon>
    </lineage>
</organism>
<dbReference type="RefSeq" id="WP_015828275.1">
    <property type="nucleotide sequence ID" value="NC_012982.1"/>
</dbReference>
<dbReference type="SUPFAM" id="SSF53474">
    <property type="entry name" value="alpha/beta-Hydrolases"/>
    <property type="match status" value="1"/>
</dbReference>
<proteinExistence type="predicted"/>
<keyword evidence="2" id="KW-0378">Hydrolase</keyword>
<dbReference type="Pfam" id="PF01738">
    <property type="entry name" value="DLH"/>
    <property type="match status" value="1"/>
</dbReference>
<reference evidence="3" key="1">
    <citation type="journal article" date="2011" name="J. Bacteriol.">
        <title>Genome sequences of eight morphologically diverse alphaproteobacteria.</title>
        <authorList>
            <consortium name="US DOE Joint Genome Institute"/>
            <person name="Brown P.J."/>
            <person name="Kysela D.T."/>
            <person name="Buechlein A."/>
            <person name="Hemmerich C."/>
            <person name="Brun Y.V."/>
        </authorList>
    </citation>
    <scope>NUCLEOTIDE SEQUENCE [LARGE SCALE GENOMIC DNA]</scope>
    <source>
        <strain evidence="3">ATCC 49814 / DSM 5838 / IFAM 1418</strain>
    </source>
</reference>